<reference evidence="2 3" key="1">
    <citation type="submission" date="2016-11" db="EMBL/GenBank/DDBJ databases">
        <authorList>
            <person name="Jaros S."/>
            <person name="Januszkiewicz K."/>
            <person name="Wedrychowicz H."/>
        </authorList>
    </citation>
    <scope>NUCLEOTIDE SEQUENCE [LARGE SCALE GENOMIC DNA]</scope>
    <source>
        <strain evidence="2 3">DSM 44523</strain>
    </source>
</reference>
<keyword evidence="3" id="KW-1185">Reference proteome</keyword>
<accession>A0A1M5Q103</accession>
<organism evidence="2 3">
    <name type="scientific">Streptoalloteichus hindustanus</name>
    <dbReference type="NCBI Taxonomy" id="2017"/>
    <lineage>
        <taxon>Bacteria</taxon>
        <taxon>Bacillati</taxon>
        <taxon>Actinomycetota</taxon>
        <taxon>Actinomycetes</taxon>
        <taxon>Pseudonocardiales</taxon>
        <taxon>Pseudonocardiaceae</taxon>
        <taxon>Streptoalloteichus</taxon>
    </lineage>
</organism>
<protein>
    <submittedName>
        <fullName evidence="2">Uncharacterized protein</fullName>
    </submittedName>
</protein>
<evidence type="ECO:0000313" key="2">
    <source>
        <dbReference type="EMBL" id="SHH07441.1"/>
    </source>
</evidence>
<dbReference type="AlphaFoldDB" id="A0A1M5Q103"/>
<dbReference type="EMBL" id="FQVN01000021">
    <property type="protein sequence ID" value="SHH07441.1"/>
    <property type="molecule type" value="Genomic_DNA"/>
</dbReference>
<name>A0A1M5Q103_STRHI</name>
<evidence type="ECO:0000313" key="3">
    <source>
        <dbReference type="Proteomes" id="UP000184501"/>
    </source>
</evidence>
<dbReference type="Proteomes" id="UP000184501">
    <property type="component" value="Unassembled WGS sequence"/>
</dbReference>
<gene>
    <name evidence="2" type="ORF">SAMN05444320_12112</name>
</gene>
<proteinExistence type="predicted"/>
<evidence type="ECO:0000256" key="1">
    <source>
        <dbReference type="SAM" id="MobiDB-lite"/>
    </source>
</evidence>
<dbReference type="STRING" id="2017.SAMN05444320_12112"/>
<sequence>MSALAGFKTMAEVTADDRARIAFGRVGGHSNDRLLVSDGPSGEVLLTPLASIPHRELLVWEDEQPGESLPRGLAHAAEGGVRQRDDLVGYEDG</sequence>
<feature type="region of interest" description="Disordered" evidence="1">
    <location>
        <begin position="68"/>
        <end position="93"/>
    </location>
</feature>